<dbReference type="InterPro" id="IPR032382">
    <property type="entry name" value="AltA1"/>
</dbReference>
<keyword evidence="4" id="KW-1015">Disulfide bond</keyword>
<name>A0A175W2K4_9PEZI</name>
<keyword evidence="2" id="KW-0964">Secreted</keyword>
<evidence type="ECO:0000256" key="2">
    <source>
        <dbReference type="ARBA" id="ARBA00022525"/>
    </source>
</evidence>
<comment type="subcellular location">
    <subcellularLocation>
        <location evidence="1">Secreted</location>
    </subcellularLocation>
</comment>
<dbReference type="GO" id="GO:0005576">
    <property type="term" value="C:extracellular region"/>
    <property type="evidence" value="ECO:0007669"/>
    <property type="project" value="UniProtKB-SubCell"/>
</dbReference>
<feature type="chain" id="PRO_5008043617" description="AA1-like domain-containing protein" evidence="5">
    <location>
        <begin position="17"/>
        <end position="205"/>
    </location>
</feature>
<reference evidence="7 8" key="1">
    <citation type="journal article" date="2016" name="Genome Announc.">
        <title>Genome Sequence of Madurella mycetomatis mm55, Isolated from a Human Mycetoma Case in Sudan.</title>
        <authorList>
            <person name="Smit S."/>
            <person name="Derks M.F."/>
            <person name="Bervoets S."/>
            <person name="Fahal A."/>
            <person name="van Leeuwen W."/>
            <person name="van Belkum A."/>
            <person name="van de Sande W.W."/>
        </authorList>
    </citation>
    <scope>NUCLEOTIDE SEQUENCE [LARGE SCALE GENOMIC DNA]</scope>
    <source>
        <strain evidence="8">mm55</strain>
    </source>
</reference>
<keyword evidence="8" id="KW-1185">Reference proteome</keyword>
<evidence type="ECO:0000256" key="5">
    <source>
        <dbReference type="SAM" id="SignalP"/>
    </source>
</evidence>
<dbReference type="AlphaFoldDB" id="A0A175W2K4"/>
<evidence type="ECO:0000313" key="7">
    <source>
        <dbReference type="EMBL" id="KXX77883.1"/>
    </source>
</evidence>
<feature type="signal peptide" evidence="5">
    <location>
        <begin position="1"/>
        <end position="16"/>
    </location>
</feature>
<organism evidence="7 8">
    <name type="scientific">Madurella mycetomatis</name>
    <dbReference type="NCBI Taxonomy" id="100816"/>
    <lineage>
        <taxon>Eukaryota</taxon>
        <taxon>Fungi</taxon>
        <taxon>Dikarya</taxon>
        <taxon>Ascomycota</taxon>
        <taxon>Pezizomycotina</taxon>
        <taxon>Sordariomycetes</taxon>
        <taxon>Sordariomycetidae</taxon>
        <taxon>Sordariales</taxon>
        <taxon>Sordariales incertae sedis</taxon>
        <taxon>Madurella</taxon>
    </lineage>
</organism>
<dbReference type="EMBL" id="LCTW02000142">
    <property type="protein sequence ID" value="KXX77883.1"/>
    <property type="molecule type" value="Genomic_DNA"/>
</dbReference>
<sequence length="205" mass="22105">MHSSLILLVTTFTALAAPNPIGSRTNSHGRGHGDGPSCDAKPPRDGKCWKDILGLQWTVHGFDYHALYTYTNPAHQNSWGYVNFNLTNNVVPYTAVCGASSSQLTDFFYGNVDYDCTLPATAPAGSAVKFRFSRPGGQLDIEESIICSEKKTSGVFVASGSTSFTLSCTDTTNVTENWEPGMIYSSREVKCAPIDITFSPSQVVG</sequence>
<evidence type="ECO:0000256" key="4">
    <source>
        <dbReference type="ARBA" id="ARBA00023157"/>
    </source>
</evidence>
<evidence type="ECO:0000256" key="1">
    <source>
        <dbReference type="ARBA" id="ARBA00004613"/>
    </source>
</evidence>
<evidence type="ECO:0000259" key="6">
    <source>
        <dbReference type="Pfam" id="PF16541"/>
    </source>
</evidence>
<dbReference type="OrthoDB" id="3539798at2759"/>
<accession>A0A175W2K4</accession>
<feature type="domain" description="AA1-like" evidence="6">
    <location>
        <begin position="62"/>
        <end position="191"/>
    </location>
</feature>
<keyword evidence="3 5" id="KW-0732">Signal</keyword>
<gene>
    <name evidence="7" type="ORF">MMYC01_205773</name>
</gene>
<evidence type="ECO:0000313" key="8">
    <source>
        <dbReference type="Proteomes" id="UP000078237"/>
    </source>
</evidence>
<protein>
    <recommendedName>
        <fullName evidence="6">AA1-like domain-containing protein</fullName>
    </recommendedName>
</protein>
<dbReference type="VEuPathDB" id="FungiDB:MMYC01_205773"/>
<dbReference type="Pfam" id="PF16541">
    <property type="entry name" value="AltA1"/>
    <property type="match status" value="1"/>
</dbReference>
<comment type="caution">
    <text evidence="7">The sequence shown here is derived from an EMBL/GenBank/DDBJ whole genome shotgun (WGS) entry which is preliminary data.</text>
</comment>
<proteinExistence type="predicted"/>
<evidence type="ECO:0000256" key="3">
    <source>
        <dbReference type="ARBA" id="ARBA00022729"/>
    </source>
</evidence>
<dbReference type="Proteomes" id="UP000078237">
    <property type="component" value="Unassembled WGS sequence"/>
</dbReference>